<dbReference type="InterPro" id="IPR010105">
    <property type="entry name" value="TonB_sidphr_rcpt"/>
</dbReference>
<organism evidence="20 21">
    <name type="scientific">Vibrio olivae</name>
    <dbReference type="NCBI Taxonomy" id="1243002"/>
    <lineage>
        <taxon>Bacteria</taxon>
        <taxon>Pseudomonadati</taxon>
        <taxon>Pseudomonadota</taxon>
        <taxon>Gammaproteobacteria</taxon>
        <taxon>Vibrionales</taxon>
        <taxon>Vibrionaceae</taxon>
        <taxon>Vibrio</taxon>
    </lineage>
</organism>
<feature type="domain" description="TonB-dependent receptor-like beta-barrel" evidence="18">
    <location>
        <begin position="236"/>
        <end position="674"/>
    </location>
</feature>
<comment type="caution">
    <text evidence="20">The sequence shown here is derived from an EMBL/GenBank/DDBJ whole genome shotgun (WGS) entry which is preliminary data.</text>
</comment>
<comment type="subcellular location">
    <subcellularLocation>
        <location evidence="1 14">Cell outer membrane</location>
        <topology evidence="1 14">Multi-pass membrane protein</topology>
    </subcellularLocation>
</comment>
<dbReference type="PROSITE" id="PS00430">
    <property type="entry name" value="TONB_DEPENDENT_REC_1"/>
    <property type="match status" value="1"/>
</dbReference>
<keyword evidence="10 15" id="KW-0798">TonB box</keyword>
<name>A0ABV5HLE5_9VIBR</name>
<dbReference type="RefSeq" id="WP_390191300.1">
    <property type="nucleotide sequence ID" value="NZ_JBHMEP010000001.1"/>
</dbReference>
<gene>
    <name evidence="20" type="ORF">ACFFUV_08795</name>
</gene>
<accession>A0ABV5HLE5</accession>
<dbReference type="Gene3D" id="2.170.130.10">
    <property type="entry name" value="TonB-dependent receptor, plug domain"/>
    <property type="match status" value="1"/>
</dbReference>
<feature type="short sequence motif" description="TonB box" evidence="15">
    <location>
        <begin position="48"/>
        <end position="54"/>
    </location>
</feature>
<evidence type="ECO:0000259" key="18">
    <source>
        <dbReference type="Pfam" id="PF00593"/>
    </source>
</evidence>
<comment type="similarity">
    <text evidence="2 14 16">Belongs to the TonB-dependent receptor family.</text>
</comment>
<dbReference type="InterPro" id="IPR000531">
    <property type="entry name" value="Beta-barrel_TonB"/>
</dbReference>
<keyword evidence="5" id="KW-0410">Iron transport</keyword>
<feature type="domain" description="TonB-dependent receptor plug" evidence="19">
    <location>
        <begin position="62"/>
        <end position="162"/>
    </location>
</feature>
<keyword evidence="8" id="KW-0408">Iron</keyword>
<dbReference type="InterPro" id="IPR010916">
    <property type="entry name" value="TonB_box_CS"/>
</dbReference>
<evidence type="ECO:0000256" key="1">
    <source>
        <dbReference type="ARBA" id="ARBA00004571"/>
    </source>
</evidence>
<evidence type="ECO:0000256" key="7">
    <source>
        <dbReference type="ARBA" id="ARBA00022729"/>
    </source>
</evidence>
<dbReference type="CDD" id="cd01347">
    <property type="entry name" value="ligand_gated_channel"/>
    <property type="match status" value="1"/>
</dbReference>
<keyword evidence="6 14" id="KW-0812">Transmembrane</keyword>
<evidence type="ECO:0000313" key="20">
    <source>
        <dbReference type="EMBL" id="MFB9135058.1"/>
    </source>
</evidence>
<dbReference type="PANTHER" id="PTHR32552:SF68">
    <property type="entry name" value="FERRICHROME OUTER MEMBRANE TRANSPORTER_PHAGE RECEPTOR"/>
    <property type="match status" value="1"/>
</dbReference>
<dbReference type="Proteomes" id="UP001589645">
    <property type="component" value="Unassembled WGS sequence"/>
</dbReference>
<evidence type="ECO:0000256" key="4">
    <source>
        <dbReference type="ARBA" id="ARBA00022452"/>
    </source>
</evidence>
<evidence type="ECO:0000256" key="2">
    <source>
        <dbReference type="ARBA" id="ARBA00009810"/>
    </source>
</evidence>
<evidence type="ECO:0000256" key="5">
    <source>
        <dbReference type="ARBA" id="ARBA00022496"/>
    </source>
</evidence>
<keyword evidence="13 14" id="KW-0998">Cell outer membrane</keyword>
<evidence type="ECO:0000259" key="19">
    <source>
        <dbReference type="Pfam" id="PF07715"/>
    </source>
</evidence>
<evidence type="ECO:0000256" key="9">
    <source>
        <dbReference type="ARBA" id="ARBA00023065"/>
    </source>
</evidence>
<dbReference type="NCBIfam" id="TIGR01783">
    <property type="entry name" value="TonB-siderophor"/>
    <property type="match status" value="1"/>
</dbReference>
<evidence type="ECO:0000256" key="8">
    <source>
        <dbReference type="ARBA" id="ARBA00023004"/>
    </source>
</evidence>
<evidence type="ECO:0000256" key="16">
    <source>
        <dbReference type="RuleBase" id="RU003357"/>
    </source>
</evidence>
<dbReference type="InterPro" id="IPR037066">
    <property type="entry name" value="Plug_dom_sf"/>
</dbReference>
<evidence type="ECO:0000256" key="14">
    <source>
        <dbReference type="PROSITE-ProRule" id="PRU01360"/>
    </source>
</evidence>
<evidence type="ECO:0000256" key="10">
    <source>
        <dbReference type="ARBA" id="ARBA00023077"/>
    </source>
</evidence>
<dbReference type="Pfam" id="PF07715">
    <property type="entry name" value="Plug"/>
    <property type="match status" value="1"/>
</dbReference>
<dbReference type="InterPro" id="IPR012910">
    <property type="entry name" value="Plug_dom"/>
</dbReference>
<dbReference type="PANTHER" id="PTHR32552">
    <property type="entry name" value="FERRICHROME IRON RECEPTOR-RELATED"/>
    <property type="match status" value="1"/>
</dbReference>
<feature type="chain" id="PRO_5046555025" evidence="17">
    <location>
        <begin position="42"/>
        <end position="703"/>
    </location>
</feature>
<feature type="signal peptide" evidence="17">
    <location>
        <begin position="1"/>
        <end position="41"/>
    </location>
</feature>
<keyword evidence="3 14" id="KW-0813">Transport</keyword>
<keyword evidence="9" id="KW-0406">Ion transport</keyword>
<dbReference type="Gene3D" id="2.40.170.20">
    <property type="entry name" value="TonB-dependent receptor, beta-barrel domain"/>
    <property type="match status" value="1"/>
</dbReference>
<dbReference type="EMBL" id="JBHMEP010000001">
    <property type="protein sequence ID" value="MFB9135058.1"/>
    <property type="molecule type" value="Genomic_DNA"/>
</dbReference>
<sequence length="703" mass="78259">MQGQTTFVPFFNTSRLGVLIRQALRLSFIPVALFTTHNAVAADEPQETVVVTASALKVETPLKETPRAVSLIDQEALKVKQPSKLDEALRYQPGVVTQPYGSDNDTDWFKIRSFDAAMYLDNNRLYETGYYVWTLEPYGLQSVEVLKGPAAILYGEAPPGGVVNAVSKRPDDIEFGEAQLKLGNRQQRELGIDINRYVDEDGDMRFRFVGLIGERDGTLDHTDNQRIYLAPSLTIDFSQDTTLTLLASYKQDDGTPTNPFKPAYGTLIDTPNGKIDPSTNLGEPDYDKNENTQFSLAYELEHHINDTWTFKQNTRYAYTDLLLRSTYAFGSETSTDVSRGIIFRDGKTHSLSSDNNLIAKWDTAGTENVTLFGLELQGFKNDSKEADDWGIAYGGTTGGIDALNPVYGNYTPIDDRATKVDIKKTLAGFYAQHQVTLDEQWVAKFGGRYDIVRLENDTVSASQDIHNDEFSFSGGLMYVAQNGLSPYISYDESFEVLTSVDENGEAYKPLKGKQTEVGVKYEPELVNGYVNLAWFDITQKNGLVTTGGAYTTQSGELTSQGIEVETKIQATDDLMLTANYTYTDAKTDMTADADPTRTPMIPRHMASAWLEYDLSHLGLSGFVVGAGSRYMGTTTGHNSAGNDTLHVPSVTLFDAMARYDINQKWRAQLNINNLTDKEYVSACDYYCYYGEEMSATATINYMW</sequence>
<evidence type="ECO:0000256" key="13">
    <source>
        <dbReference type="ARBA" id="ARBA00023237"/>
    </source>
</evidence>
<keyword evidence="12 20" id="KW-0675">Receptor</keyword>
<proteinExistence type="inferred from homology"/>
<evidence type="ECO:0000256" key="17">
    <source>
        <dbReference type="SAM" id="SignalP"/>
    </source>
</evidence>
<keyword evidence="21" id="KW-1185">Reference proteome</keyword>
<evidence type="ECO:0000256" key="3">
    <source>
        <dbReference type="ARBA" id="ARBA00022448"/>
    </source>
</evidence>
<keyword evidence="7 17" id="KW-0732">Signal</keyword>
<evidence type="ECO:0000256" key="15">
    <source>
        <dbReference type="PROSITE-ProRule" id="PRU10143"/>
    </source>
</evidence>
<reference evidence="20 21" key="1">
    <citation type="submission" date="2024-09" db="EMBL/GenBank/DDBJ databases">
        <authorList>
            <person name="Sun Q."/>
            <person name="Mori K."/>
        </authorList>
    </citation>
    <scope>NUCLEOTIDE SEQUENCE [LARGE SCALE GENOMIC DNA]</scope>
    <source>
        <strain evidence="20 21">CECT 8064</strain>
    </source>
</reference>
<keyword evidence="11 14" id="KW-0472">Membrane</keyword>
<dbReference type="InterPro" id="IPR039426">
    <property type="entry name" value="TonB-dep_rcpt-like"/>
</dbReference>
<keyword evidence="4 14" id="KW-1134">Transmembrane beta strand</keyword>
<evidence type="ECO:0000256" key="12">
    <source>
        <dbReference type="ARBA" id="ARBA00023170"/>
    </source>
</evidence>
<dbReference type="Pfam" id="PF00593">
    <property type="entry name" value="TonB_dep_Rec_b-barrel"/>
    <property type="match status" value="1"/>
</dbReference>
<dbReference type="InterPro" id="IPR036942">
    <property type="entry name" value="Beta-barrel_TonB_sf"/>
</dbReference>
<dbReference type="PROSITE" id="PS52016">
    <property type="entry name" value="TONB_DEPENDENT_REC_3"/>
    <property type="match status" value="1"/>
</dbReference>
<evidence type="ECO:0000313" key="21">
    <source>
        <dbReference type="Proteomes" id="UP001589645"/>
    </source>
</evidence>
<protein>
    <submittedName>
        <fullName evidence="20">TonB-dependent siderophore receptor</fullName>
    </submittedName>
</protein>
<dbReference type="SUPFAM" id="SSF56935">
    <property type="entry name" value="Porins"/>
    <property type="match status" value="1"/>
</dbReference>
<evidence type="ECO:0000256" key="11">
    <source>
        <dbReference type="ARBA" id="ARBA00023136"/>
    </source>
</evidence>
<evidence type="ECO:0000256" key="6">
    <source>
        <dbReference type="ARBA" id="ARBA00022692"/>
    </source>
</evidence>